<dbReference type="Proteomes" id="UP000256964">
    <property type="component" value="Unassembled WGS sequence"/>
</dbReference>
<accession>A0A371CM42</accession>
<sequence>MTRRLIDAGASFFSRSLCFVWAAMEYIGSEPVLQYPQQRLLPHTTSQFPLITHSFPIMMHSKIAAFAAFLLVACSAVQAQDAGGADLFGKRQVPPATVTVTTTEPGPTVVTTSTTTLTRPTSTSHVTSTITTATTTTFTETVTDTTTRTSTVTTTTGGVTVTGNRRRDVSMPTVA</sequence>
<evidence type="ECO:0000256" key="1">
    <source>
        <dbReference type="SAM" id="MobiDB-lite"/>
    </source>
</evidence>
<feature type="region of interest" description="Disordered" evidence="1">
    <location>
        <begin position="102"/>
        <end position="122"/>
    </location>
</feature>
<reference evidence="2 3" key="1">
    <citation type="journal article" date="2018" name="Biotechnol. Biofuels">
        <title>Integrative visual omics of the white-rot fungus Polyporus brumalis exposes the biotechnological potential of its oxidative enzymes for delignifying raw plant biomass.</title>
        <authorList>
            <person name="Miyauchi S."/>
            <person name="Rancon A."/>
            <person name="Drula E."/>
            <person name="Hage H."/>
            <person name="Chaduli D."/>
            <person name="Favel A."/>
            <person name="Grisel S."/>
            <person name="Henrissat B."/>
            <person name="Herpoel-Gimbert I."/>
            <person name="Ruiz-Duenas F.J."/>
            <person name="Chevret D."/>
            <person name="Hainaut M."/>
            <person name="Lin J."/>
            <person name="Wang M."/>
            <person name="Pangilinan J."/>
            <person name="Lipzen A."/>
            <person name="Lesage-Meessen L."/>
            <person name="Navarro D."/>
            <person name="Riley R."/>
            <person name="Grigoriev I.V."/>
            <person name="Zhou S."/>
            <person name="Raouche S."/>
            <person name="Rosso M.N."/>
        </authorList>
    </citation>
    <scope>NUCLEOTIDE SEQUENCE [LARGE SCALE GENOMIC DNA]</scope>
    <source>
        <strain evidence="2 3">BRFM 1820</strain>
    </source>
</reference>
<gene>
    <name evidence="2" type="ORF">OH76DRAFT_220795</name>
</gene>
<evidence type="ECO:0000313" key="2">
    <source>
        <dbReference type="EMBL" id="RDX41351.1"/>
    </source>
</evidence>
<organism evidence="2 3">
    <name type="scientific">Lentinus brumalis</name>
    <dbReference type="NCBI Taxonomy" id="2498619"/>
    <lineage>
        <taxon>Eukaryota</taxon>
        <taxon>Fungi</taxon>
        <taxon>Dikarya</taxon>
        <taxon>Basidiomycota</taxon>
        <taxon>Agaricomycotina</taxon>
        <taxon>Agaricomycetes</taxon>
        <taxon>Polyporales</taxon>
        <taxon>Polyporaceae</taxon>
        <taxon>Lentinus</taxon>
    </lineage>
</organism>
<dbReference type="AlphaFoldDB" id="A0A371CM42"/>
<dbReference type="EMBL" id="KZ857515">
    <property type="protein sequence ID" value="RDX41351.1"/>
    <property type="molecule type" value="Genomic_DNA"/>
</dbReference>
<name>A0A371CM42_9APHY</name>
<keyword evidence="3" id="KW-1185">Reference proteome</keyword>
<protein>
    <submittedName>
        <fullName evidence="2">Uncharacterized protein</fullName>
    </submittedName>
</protein>
<proteinExistence type="predicted"/>
<evidence type="ECO:0000313" key="3">
    <source>
        <dbReference type="Proteomes" id="UP000256964"/>
    </source>
</evidence>